<comment type="caution">
    <text evidence="1">The sequence shown here is derived from an EMBL/GenBank/DDBJ whole genome shotgun (WGS) entry which is preliminary data.</text>
</comment>
<dbReference type="Proteomes" id="UP000029556">
    <property type="component" value="Unassembled WGS sequence"/>
</dbReference>
<evidence type="ECO:0000313" key="2">
    <source>
        <dbReference type="Proteomes" id="UP000029556"/>
    </source>
</evidence>
<organism evidence="1 2">
    <name type="scientific">Hoylesella buccalis DNF00853</name>
    <dbReference type="NCBI Taxonomy" id="1401074"/>
    <lineage>
        <taxon>Bacteria</taxon>
        <taxon>Pseudomonadati</taxon>
        <taxon>Bacteroidota</taxon>
        <taxon>Bacteroidia</taxon>
        <taxon>Bacteroidales</taxon>
        <taxon>Prevotellaceae</taxon>
        <taxon>Hoylesella</taxon>
    </lineage>
</organism>
<dbReference type="EMBL" id="JRNN01000096">
    <property type="protein sequence ID" value="KGF32919.1"/>
    <property type="molecule type" value="Genomic_DNA"/>
</dbReference>
<gene>
    <name evidence="1" type="ORF">HMPREF2137_12330</name>
</gene>
<dbReference type="OrthoDB" id="1071220at2"/>
<evidence type="ECO:0000313" key="1">
    <source>
        <dbReference type="EMBL" id="KGF32919.1"/>
    </source>
</evidence>
<dbReference type="Gene3D" id="1.10.3790.10">
    <property type="entry name" value="NinB"/>
    <property type="match status" value="1"/>
</dbReference>
<protein>
    <submittedName>
        <fullName evidence="1">Uncharacterized protein</fullName>
    </submittedName>
</protein>
<sequence>MALYDTSNPLDKANFMLRAKKLAESGKIVELAEKKPKRSLSQNAYCHLAISYFASQYGCTLEWAKAQYFKKLVNPDLFIREKEDKFLGKVKYLRSSADLDVTEMSLAIDRWRNWCSIQASIYIPNVDDYYSIQLMEVEIKKNEKYL</sequence>
<dbReference type="AlphaFoldDB" id="A0A096BIE2"/>
<accession>A0A096BIE2</accession>
<dbReference type="RefSeq" id="WP_036874959.1">
    <property type="nucleotide sequence ID" value="NZ_JRNN01000096.1"/>
</dbReference>
<name>A0A096BIE2_9BACT</name>
<proteinExistence type="predicted"/>
<reference evidence="1 2" key="1">
    <citation type="submission" date="2014-07" db="EMBL/GenBank/DDBJ databases">
        <authorList>
            <person name="McCorrison J."/>
            <person name="Sanka R."/>
            <person name="Torralba M."/>
            <person name="Gillis M."/>
            <person name="Haft D.H."/>
            <person name="Methe B."/>
            <person name="Sutton G."/>
            <person name="Nelson K.E."/>
        </authorList>
    </citation>
    <scope>NUCLEOTIDE SEQUENCE [LARGE SCALE GENOMIC DNA]</scope>
    <source>
        <strain evidence="1 2">DNF00853</strain>
    </source>
</reference>
<dbReference type="InterPro" id="IPR036619">
    <property type="entry name" value="NinB_sf"/>
</dbReference>